<sequence length="357" mass="40106">MTRGDEIIAAIANAESALAELRFEPYQDNDIRAIVDVLGSRVERFFKTAVFPGTPSSDTFDRVIGRLKSVGISTKLRDDLHALRELYNGSKHDPDQPLSLKAVLEIMQKAQDAMRTLLASGIGVTSQSVAKAVSKTLWVSAYDVLHQGVTEIYVSLPWPDEDFATHLDIVWIRAAAWNQLRAQLLDTGSIKFGEESFTPEVYAKFREEDFLEAAEWTGDYRILVQILSKFEDRPTAGRLIPSLRRDHMGPAVLSSIALAGVDLVSKALQPLQSYDLVNAILKRADEVYAMPNERPWVREAAEQLAVLLGQLDFNDWSNLIGPFWKPWDPLRSTQKAPEDAQPLVRYEIDDMIRLVIV</sequence>
<dbReference type="OrthoDB" id="8478145at2"/>
<keyword evidence="2" id="KW-1185">Reference proteome</keyword>
<dbReference type="AlphaFoldDB" id="A0A4Q2U1V7"/>
<evidence type="ECO:0000313" key="2">
    <source>
        <dbReference type="Proteomes" id="UP000291088"/>
    </source>
</evidence>
<comment type="caution">
    <text evidence="1">The sequence shown here is derived from an EMBL/GenBank/DDBJ whole genome shotgun (WGS) entry which is preliminary data.</text>
</comment>
<name>A0A4Q2U1V7_9HYPH</name>
<evidence type="ECO:0000313" key="1">
    <source>
        <dbReference type="EMBL" id="RYC28382.1"/>
    </source>
</evidence>
<dbReference type="RefSeq" id="WP_129330106.1">
    <property type="nucleotide sequence ID" value="NZ_SDVB01000022.1"/>
</dbReference>
<organism evidence="1 2">
    <name type="scientific">Ciceribacter ferrooxidans</name>
    <dbReference type="NCBI Taxonomy" id="2509717"/>
    <lineage>
        <taxon>Bacteria</taxon>
        <taxon>Pseudomonadati</taxon>
        <taxon>Pseudomonadota</taxon>
        <taxon>Alphaproteobacteria</taxon>
        <taxon>Hyphomicrobiales</taxon>
        <taxon>Rhizobiaceae</taxon>
        <taxon>Ciceribacter</taxon>
    </lineage>
</organism>
<proteinExistence type="predicted"/>
<accession>A0A4Q2U1V7</accession>
<gene>
    <name evidence="1" type="ORF">EUU22_00045</name>
</gene>
<dbReference type="EMBL" id="SDVB01000022">
    <property type="protein sequence ID" value="RYC28382.1"/>
    <property type="molecule type" value="Genomic_DNA"/>
</dbReference>
<reference evidence="1 2" key="1">
    <citation type="submission" date="2019-01" db="EMBL/GenBank/DDBJ databases">
        <authorList>
            <person name="Deng T."/>
        </authorList>
    </citation>
    <scope>NUCLEOTIDE SEQUENCE [LARGE SCALE GENOMIC DNA]</scope>
    <source>
        <strain evidence="1 2">F8825</strain>
    </source>
</reference>
<protein>
    <submittedName>
        <fullName evidence="1">Uncharacterized protein</fullName>
    </submittedName>
</protein>
<dbReference type="Proteomes" id="UP000291088">
    <property type="component" value="Unassembled WGS sequence"/>
</dbReference>